<gene>
    <name evidence="2" type="ORF">PGLA1383_LOCUS36687</name>
</gene>
<reference evidence="2" key="1">
    <citation type="submission" date="2021-02" db="EMBL/GenBank/DDBJ databases">
        <authorList>
            <person name="Dougan E. K."/>
            <person name="Rhodes N."/>
            <person name="Thang M."/>
            <person name="Chan C."/>
        </authorList>
    </citation>
    <scope>NUCLEOTIDE SEQUENCE</scope>
</reference>
<sequence>FGDRAFCFFCAVSALLAAPLWYMTLSGGISFETCMGFLLAEYLVAESWLGPAIAALQSAVPPDRRGTAQGVFSSLTALGNLLPAGLGLLAAGDLNSGFQVSVTACYVLSGLCFLVAADSFPKDQPLPREP</sequence>
<accession>A0A813FZE8</accession>
<keyword evidence="1" id="KW-1133">Transmembrane helix</keyword>
<comment type="caution">
    <text evidence="2">The sequence shown here is derived from an EMBL/GenBank/DDBJ whole genome shotgun (WGS) entry which is preliminary data.</text>
</comment>
<evidence type="ECO:0000313" key="3">
    <source>
        <dbReference type="Proteomes" id="UP000654075"/>
    </source>
</evidence>
<evidence type="ECO:0000313" key="2">
    <source>
        <dbReference type="EMBL" id="CAE8619094.1"/>
    </source>
</evidence>
<dbReference type="EMBL" id="CAJNNV010026827">
    <property type="protein sequence ID" value="CAE8619094.1"/>
    <property type="molecule type" value="Genomic_DNA"/>
</dbReference>
<feature type="non-terminal residue" evidence="2">
    <location>
        <position position="130"/>
    </location>
</feature>
<feature type="transmembrane region" description="Helical" evidence="1">
    <location>
        <begin position="97"/>
        <end position="117"/>
    </location>
</feature>
<keyword evidence="1" id="KW-0472">Membrane</keyword>
<dbReference type="AlphaFoldDB" id="A0A813FZE8"/>
<dbReference type="OrthoDB" id="3639251at2759"/>
<organism evidence="2 3">
    <name type="scientific">Polarella glacialis</name>
    <name type="common">Dinoflagellate</name>
    <dbReference type="NCBI Taxonomy" id="89957"/>
    <lineage>
        <taxon>Eukaryota</taxon>
        <taxon>Sar</taxon>
        <taxon>Alveolata</taxon>
        <taxon>Dinophyceae</taxon>
        <taxon>Suessiales</taxon>
        <taxon>Suessiaceae</taxon>
        <taxon>Polarella</taxon>
    </lineage>
</organism>
<evidence type="ECO:0000256" key="1">
    <source>
        <dbReference type="SAM" id="Phobius"/>
    </source>
</evidence>
<keyword evidence="3" id="KW-1185">Reference proteome</keyword>
<dbReference type="Proteomes" id="UP000654075">
    <property type="component" value="Unassembled WGS sequence"/>
</dbReference>
<name>A0A813FZE8_POLGL</name>
<proteinExistence type="predicted"/>
<protein>
    <submittedName>
        <fullName evidence="2">Uncharacterized protein</fullName>
    </submittedName>
</protein>
<dbReference type="SUPFAM" id="SSF103473">
    <property type="entry name" value="MFS general substrate transporter"/>
    <property type="match status" value="1"/>
</dbReference>
<keyword evidence="1" id="KW-0812">Transmembrane</keyword>
<feature type="transmembrane region" description="Helical" evidence="1">
    <location>
        <begin position="70"/>
        <end position="91"/>
    </location>
</feature>
<dbReference type="InterPro" id="IPR036259">
    <property type="entry name" value="MFS_trans_sf"/>
</dbReference>